<sequence length="76" mass="8786">MSAQKNTKDQQLRKDLARATAHMVELRQRHLKYDTSYFKGYVDGLELALHALHVWTDGEFGADYITTTNTDEDAQR</sequence>
<evidence type="ECO:0000313" key="2">
    <source>
        <dbReference type="Proteomes" id="UP000285112"/>
    </source>
</evidence>
<proteinExistence type="predicted"/>
<comment type="caution">
    <text evidence="1">The sequence shown here is derived from an EMBL/GenBank/DDBJ whole genome shotgun (WGS) entry which is preliminary data.</text>
</comment>
<keyword evidence="2" id="KW-1185">Reference proteome</keyword>
<protein>
    <submittedName>
        <fullName evidence="1">Uncharacterized protein</fullName>
    </submittedName>
</protein>
<dbReference type="EMBL" id="QZFV01000010">
    <property type="protein sequence ID" value="RJQ92387.1"/>
    <property type="molecule type" value="Genomic_DNA"/>
</dbReference>
<reference evidence="1 2" key="1">
    <citation type="submission" date="2018-09" db="EMBL/GenBank/DDBJ databases">
        <title>YIM PH 21725 draft genome.</title>
        <authorList>
            <person name="Miao C."/>
        </authorList>
    </citation>
    <scope>NUCLEOTIDE SEQUENCE [LARGE SCALE GENOMIC DNA]</scope>
    <source>
        <strain evidence="2">YIM PH21725</strain>
    </source>
</reference>
<dbReference type="AlphaFoldDB" id="A0A419IBK4"/>
<gene>
    <name evidence="1" type="ORF">D5S19_01080</name>
</gene>
<dbReference type="RefSeq" id="WP_120021447.1">
    <property type="nucleotide sequence ID" value="NZ_QZFV01000010.1"/>
</dbReference>
<dbReference type="Proteomes" id="UP000285112">
    <property type="component" value="Unassembled WGS sequence"/>
</dbReference>
<name>A0A419IBK4_9PSEU</name>
<organism evidence="1 2">
    <name type="scientific">Amycolatopsis panacis</name>
    <dbReference type="NCBI Taxonomy" id="2340917"/>
    <lineage>
        <taxon>Bacteria</taxon>
        <taxon>Bacillati</taxon>
        <taxon>Actinomycetota</taxon>
        <taxon>Actinomycetes</taxon>
        <taxon>Pseudonocardiales</taxon>
        <taxon>Pseudonocardiaceae</taxon>
        <taxon>Amycolatopsis</taxon>
    </lineage>
</organism>
<accession>A0A419IBK4</accession>
<evidence type="ECO:0000313" key="1">
    <source>
        <dbReference type="EMBL" id="RJQ92387.1"/>
    </source>
</evidence>